<dbReference type="Gene3D" id="3.40.710.10">
    <property type="entry name" value="DD-peptidase/beta-lactamase superfamily"/>
    <property type="match status" value="1"/>
</dbReference>
<accession>A0ABW3Q8U3</accession>
<proteinExistence type="predicted"/>
<evidence type="ECO:0000313" key="2">
    <source>
        <dbReference type="Proteomes" id="UP001597116"/>
    </source>
</evidence>
<organism evidence="1 2">
    <name type="scientific">Larkinella insperata</name>
    <dbReference type="NCBI Taxonomy" id="332158"/>
    <lineage>
        <taxon>Bacteria</taxon>
        <taxon>Pseudomonadati</taxon>
        <taxon>Bacteroidota</taxon>
        <taxon>Cytophagia</taxon>
        <taxon>Cytophagales</taxon>
        <taxon>Spirosomataceae</taxon>
        <taxon>Larkinella</taxon>
    </lineage>
</organism>
<dbReference type="Proteomes" id="UP001597116">
    <property type="component" value="Unassembled WGS sequence"/>
</dbReference>
<reference evidence="2" key="1">
    <citation type="journal article" date="2019" name="Int. J. Syst. Evol. Microbiol.">
        <title>The Global Catalogue of Microorganisms (GCM) 10K type strain sequencing project: providing services to taxonomists for standard genome sequencing and annotation.</title>
        <authorList>
            <consortium name="The Broad Institute Genomics Platform"/>
            <consortium name="The Broad Institute Genome Sequencing Center for Infectious Disease"/>
            <person name="Wu L."/>
            <person name="Ma J."/>
        </authorList>
    </citation>
    <scope>NUCLEOTIDE SEQUENCE [LARGE SCALE GENOMIC DNA]</scope>
    <source>
        <strain evidence="2">CCUG 55608</strain>
    </source>
</reference>
<protein>
    <submittedName>
        <fullName evidence="1">Uncharacterized protein</fullName>
    </submittedName>
</protein>
<dbReference type="EMBL" id="JBHTLP010000007">
    <property type="protein sequence ID" value="MFD1141165.1"/>
    <property type="molecule type" value="Genomic_DNA"/>
</dbReference>
<dbReference type="SUPFAM" id="SSF56601">
    <property type="entry name" value="beta-lactamase/transpeptidase-like"/>
    <property type="match status" value="1"/>
</dbReference>
<evidence type="ECO:0000313" key="1">
    <source>
        <dbReference type="EMBL" id="MFD1141165.1"/>
    </source>
</evidence>
<comment type="caution">
    <text evidence="1">The sequence shown here is derived from an EMBL/GenBank/DDBJ whole genome shotgun (WGS) entry which is preliminary data.</text>
</comment>
<dbReference type="RefSeq" id="WP_379884214.1">
    <property type="nucleotide sequence ID" value="NZ_JBHTLP010000007.1"/>
</dbReference>
<keyword evidence="2" id="KW-1185">Reference proteome</keyword>
<sequence length="183" mass="20880">MKQKYLSHFATGLSGWRWLCFLITMLGASSVSLHLRAQSYPISTQEESNKAVSVHYQLRPAISAQTDSQFAELSGFKMPSYSEDVARKDSLRFARGYRLANRSVSKQVTTYSIVPLAKAEKLLLDDDIRAHLPWFPDLKRKISIRHSLNPIRGVYDEPEMFLFGGFKYGPFHSQQRGFNTAKT</sequence>
<dbReference type="InterPro" id="IPR012338">
    <property type="entry name" value="Beta-lactam/transpept-like"/>
</dbReference>
<gene>
    <name evidence="1" type="ORF">ACFQ4C_08600</name>
</gene>
<name>A0ABW3Q8U3_9BACT</name>